<dbReference type="AlphaFoldDB" id="K0IIZ2"/>
<protein>
    <submittedName>
        <fullName evidence="1">Uncharacterized protein</fullName>
    </submittedName>
</protein>
<dbReference type="Proteomes" id="UP000008037">
    <property type="component" value="Chromosome"/>
</dbReference>
<sequence length="175" mass="19688">MMPVDTYTHTGRHMILGKGDFGSFMLQKIAELEARSGIQLGLAQKILLAETGTVEQVLSILTNSTIRVKVLEQKENARTITRQSIITNDAGRVLIKAHSKVFKRNLPAKVVSQIKRKESGIGTIIATHGLETFRKIVQVGYDPVSKSVFRKYQIICRKKVAFEIREELVGEFTKY</sequence>
<dbReference type="SUPFAM" id="SSF64288">
    <property type="entry name" value="Chorismate lyase-like"/>
    <property type="match status" value="1"/>
</dbReference>
<dbReference type="HOGENOM" id="CLU_1529281_0_0_2"/>
<reference evidence="1 2" key="1">
    <citation type="journal article" date="2012" name="Environ. Microbiol.">
        <title>The genome of the ammonia-oxidizing Candidatus Nitrososphaera gargensis: insights into metabolic versatility and environmental adaptations.</title>
        <authorList>
            <person name="Spang A."/>
            <person name="Poehlein A."/>
            <person name="Offre P."/>
            <person name="Zumbragel S."/>
            <person name="Haider S."/>
            <person name="Rychlik N."/>
            <person name="Nowka B."/>
            <person name="Schmeisser C."/>
            <person name="Lebedeva E.V."/>
            <person name="Rattei T."/>
            <person name="Bohm C."/>
            <person name="Schmid M."/>
            <person name="Galushko A."/>
            <person name="Hatzenpichler R."/>
            <person name="Weinmaier T."/>
            <person name="Daniel R."/>
            <person name="Schleper C."/>
            <person name="Spieck E."/>
            <person name="Streit W."/>
            <person name="Wagner M."/>
        </authorList>
    </citation>
    <scope>NUCLEOTIDE SEQUENCE [LARGE SCALE GENOMIC DNA]</scope>
    <source>
        <strain evidence="2">Ga9.2</strain>
    </source>
</reference>
<accession>K0IIZ2</accession>
<dbReference type="GeneID" id="13795995"/>
<dbReference type="EMBL" id="CP002408">
    <property type="protein sequence ID" value="AFU59063.1"/>
    <property type="molecule type" value="Genomic_DNA"/>
</dbReference>
<dbReference type="Gene3D" id="3.40.1410.10">
    <property type="entry name" value="Chorismate lyase-like"/>
    <property type="match status" value="1"/>
</dbReference>
<organism evidence="1 2">
    <name type="scientific">Nitrososphaera gargensis (strain Ga9.2)</name>
    <dbReference type="NCBI Taxonomy" id="1237085"/>
    <lineage>
        <taxon>Archaea</taxon>
        <taxon>Nitrososphaerota</taxon>
        <taxon>Nitrososphaeria</taxon>
        <taxon>Nitrososphaerales</taxon>
        <taxon>Nitrososphaeraceae</taxon>
        <taxon>Nitrososphaera</taxon>
    </lineage>
</organism>
<evidence type="ECO:0000313" key="2">
    <source>
        <dbReference type="Proteomes" id="UP000008037"/>
    </source>
</evidence>
<name>K0IIZ2_NITGG</name>
<dbReference type="InterPro" id="IPR028978">
    <property type="entry name" value="Chorismate_lyase_/UTRA_dom_sf"/>
</dbReference>
<dbReference type="OrthoDB" id="10829at2157"/>
<gene>
    <name evidence="1" type="ordered locus">Ngar_c21320</name>
</gene>
<dbReference type="BioCyc" id="CNIT1237085:G1324-2130-MONOMER"/>
<keyword evidence="2" id="KW-1185">Reference proteome</keyword>
<dbReference type="KEGG" id="nga:Ngar_c21320"/>
<dbReference type="InParanoid" id="K0IIZ2"/>
<dbReference type="STRING" id="1237085.Ngar_c21320"/>
<proteinExistence type="predicted"/>
<evidence type="ECO:0000313" key="1">
    <source>
        <dbReference type="EMBL" id="AFU59063.1"/>
    </source>
</evidence>
<dbReference type="RefSeq" id="WP_015019598.1">
    <property type="nucleotide sequence ID" value="NC_018719.1"/>
</dbReference>